<comment type="similarity">
    <text evidence="2">Belongs to the sirtuin family. Class I subfamily.</text>
</comment>
<sequence length="391" mass="42198">MVRISIPNLPPSTGPRILTGLSVAPVPEAVAHLASFLAAGRGKTLAITGAGVSVDSGIRAYRGKEGAYSNPNYKPIFYGELVEDSARGEMFSELESHTNHPRDWARSFLGYPPVRDALPNPTHIYIASLQALGLSPGLITQNVDNLHRKALAMLESRLGTPTGDQPPPGHAAPLGPRPILELHGTLARVHCLREGHEQTRDAFQSALASENPQWDAAAKEMEETGNKPRTNPDGDVELPGADYTTFRVPECSVCAAHRKHNSIIKPNVVFFGETLPEGVRDASFALVENASQLLVMGTSLATYSAFRLIKAAREQGKPVLMISQGPSRADGLDGVEKMERKAGPVLRAYLDEVVRTRTGPEVDAVRAVLDAGVTKRPPDVEDSREHVQYPP</sequence>
<keyword evidence="11" id="KW-1185">Reference proteome</keyword>
<organism evidence="10 11">
    <name type="scientific">Vanrija pseudolonga</name>
    <dbReference type="NCBI Taxonomy" id="143232"/>
    <lineage>
        <taxon>Eukaryota</taxon>
        <taxon>Fungi</taxon>
        <taxon>Dikarya</taxon>
        <taxon>Basidiomycota</taxon>
        <taxon>Agaricomycotina</taxon>
        <taxon>Tremellomycetes</taxon>
        <taxon>Trichosporonales</taxon>
        <taxon>Trichosporonaceae</taxon>
        <taxon>Vanrija</taxon>
    </lineage>
</organism>
<dbReference type="AlphaFoldDB" id="A0AAF0Y7K5"/>
<evidence type="ECO:0000256" key="3">
    <source>
        <dbReference type="ARBA" id="ARBA00022679"/>
    </source>
</evidence>
<dbReference type="InterPro" id="IPR003000">
    <property type="entry name" value="Sirtuin"/>
</dbReference>
<dbReference type="InterPro" id="IPR026591">
    <property type="entry name" value="Sirtuin_cat_small_dom_sf"/>
</dbReference>
<dbReference type="Proteomes" id="UP000827549">
    <property type="component" value="Chromosome 3"/>
</dbReference>
<evidence type="ECO:0000256" key="2">
    <source>
        <dbReference type="ARBA" id="ARBA00006924"/>
    </source>
</evidence>
<dbReference type="GeneID" id="87808297"/>
<proteinExistence type="inferred from homology"/>
<dbReference type="PANTHER" id="PTHR11085">
    <property type="entry name" value="NAD-DEPENDENT PROTEIN DEACYLASE SIRTUIN-5, MITOCHONDRIAL-RELATED"/>
    <property type="match status" value="1"/>
</dbReference>
<evidence type="ECO:0000256" key="1">
    <source>
        <dbReference type="ARBA" id="ARBA00004173"/>
    </source>
</evidence>
<evidence type="ECO:0000313" key="11">
    <source>
        <dbReference type="Proteomes" id="UP000827549"/>
    </source>
</evidence>
<gene>
    <name evidence="10" type="primary">BATDEDRAFT_20316</name>
    <name evidence="10" type="ORF">LOC62_03G005066</name>
</gene>
<accession>A0AAF0Y7K5</accession>
<comment type="subcellular location">
    <subcellularLocation>
        <location evidence="1">Mitochondrion</location>
    </subcellularLocation>
</comment>
<evidence type="ECO:0000313" key="10">
    <source>
        <dbReference type="EMBL" id="WOO81545.1"/>
    </source>
</evidence>
<dbReference type="InterPro" id="IPR026590">
    <property type="entry name" value="Ssirtuin_cat_dom"/>
</dbReference>
<dbReference type="GO" id="GO:0070403">
    <property type="term" value="F:NAD+ binding"/>
    <property type="evidence" value="ECO:0007669"/>
    <property type="project" value="InterPro"/>
</dbReference>
<keyword evidence="3" id="KW-0808">Transferase</keyword>
<dbReference type="Gene3D" id="3.40.50.1220">
    <property type="entry name" value="TPP-binding domain"/>
    <property type="match status" value="1"/>
</dbReference>
<keyword evidence="4" id="KW-0809">Transit peptide</keyword>
<dbReference type="RefSeq" id="XP_062627577.1">
    <property type="nucleotide sequence ID" value="XM_062771593.1"/>
</dbReference>
<feature type="region of interest" description="Disordered" evidence="8">
    <location>
        <begin position="208"/>
        <end position="238"/>
    </location>
</feature>
<dbReference type="GO" id="GO:0017136">
    <property type="term" value="F:histone deacetylase activity, NAD-dependent"/>
    <property type="evidence" value="ECO:0007669"/>
    <property type="project" value="TreeGrafter"/>
</dbReference>
<evidence type="ECO:0000256" key="6">
    <source>
        <dbReference type="ARBA" id="ARBA00023128"/>
    </source>
</evidence>
<protein>
    <submittedName>
        <fullName evidence="10">NAD-dependent protein deacylase SIR4</fullName>
    </submittedName>
</protein>
<dbReference type="Pfam" id="PF02146">
    <property type="entry name" value="SIR2"/>
    <property type="match status" value="2"/>
</dbReference>
<evidence type="ECO:0000256" key="5">
    <source>
        <dbReference type="ARBA" id="ARBA00023027"/>
    </source>
</evidence>
<evidence type="ECO:0000256" key="8">
    <source>
        <dbReference type="SAM" id="MobiDB-lite"/>
    </source>
</evidence>
<feature type="compositionally biased region" description="Basic and acidic residues" evidence="8">
    <location>
        <begin position="217"/>
        <end position="232"/>
    </location>
</feature>
<dbReference type="PANTHER" id="PTHR11085:SF10">
    <property type="entry name" value="NAD-DEPENDENT PROTEIN DEACYLASE SIRTUIN-5, MITOCHONDRIAL-RELATED"/>
    <property type="match status" value="1"/>
</dbReference>
<name>A0AAF0Y7K5_9TREE</name>
<dbReference type="EMBL" id="CP086716">
    <property type="protein sequence ID" value="WOO81545.1"/>
    <property type="molecule type" value="Genomic_DNA"/>
</dbReference>
<dbReference type="InterPro" id="IPR029035">
    <property type="entry name" value="DHS-like_NAD/FAD-binding_dom"/>
</dbReference>
<evidence type="ECO:0000256" key="7">
    <source>
        <dbReference type="PROSITE-ProRule" id="PRU00236"/>
    </source>
</evidence>
<dbReference type="Gene3D" id="3.30.1600.10">
    <property type="entry name" value="SIR2/SIRT2 'Small Domain"/>
    <property type="match status" value="1"/>
</dbReference>
<keyword evidence="6" id="KW-0496">Mitochondrion</keyword>
<reference evidence="10" key="1">
    <citation type="submission" date="2023-10" db="EMBL/GenBank/DDBJ databases">
        <authorList>
            <person name="Noh H."/>
        </authorList>
    </citation>
    <scope>NUCLEOTIDE SEQUENCE</scope>
    <source>
        <strain evidence="10">DUCC4014</strain>
    </source>
</reference>
<feature type="domain" description="Deacetylase sirtuin-type" evidence="9">
    <location>
        <begin position="23"/>
        <end position="356"/>
    </location>
</feature>
<dbReference type="SUPFAM" id="SSF52467">
    <property type="entry name" value="DHS-like NAD/FAD-binding domain"/>
    <property type="match status" value="1"/>
</dbReference>
<comment type="caution">
    <text evidence="7">Lacks conserved residue(s) required for the propagation of feature annotation.</text>
</comment>
<dbReference type="InterPro" id="IPR050134">
    <property type="entry name" value="NAD-dep_sirtuin_deacylases"/>
</dbReference>
<evidence type="ECO:0000256" key="4">
    <source>
        <dbReference type="ARBA" id="ARBA00022946"/>
    </source>
</evidence>
<evidence type="ECO:0000259" key="9">
    <source>
        <dbReference type="PROSITE" id="PS50305"/>
    </source>
</evidence>
<dbReference type="PROSITE" id="PS50305">
    <property type="entry name" value="SIRTUIN"/>
    <property type="match status" value="1"/>
</dbReference>
<keyword evidence="5" id="KW-0520">NAD</keyword>
<dbReference type="GO" id="GO:0005739">
    <property type="term" value="C:mitochondrion"/>
    <property type="evidence" value="ECO:0007669"/>
    <property type="project" value="UniProtKB-SubCell"/>
</dbReference>